<gene>
    <name evidence="1" type="ORF">SAMN06265218_108115</name>
</gene>
<reference evidence="1 2" key="1">
    <citation type="submission" date="2017-05" db="EMBL/GenBank/DDBJ databases">
        <authorList>
            <person name="Varghese N."/>
            <person name="Submissions S."/>
        </authorList>
    </citation>
    <scope>NUCLEOTIDE SEQUENCE [LARGE SCALE GENOMIC DNA]</scope>
    <source>
        <strain evidence="1 2">DSM 21194</strain>
    </source>
</reference>
<dbReference type="EMBL" id="FXTH01000008">
    <property type="protein sequence ID" value="SMO66447.1"/>
    <property type="molecule type" value="Genomic_DNA"/>
</dbReference>
<protein>
    <recommendedName>
        <fullName evidence="3">DUF2851 domain-containing protein</fullName>
    </recommendedName>
</protein>
<proteinExistence type="predicted"/>
<accession>A0A521D458</accession>
<dbReference type="Pfam" id="PF11013">
    <property type="entry name" value="DUF2851"/>
    <property type="match status" value="1"/>
</dbReference>
<evidence type="ECO:0008006" key="3">
    <source>
        <dbReference type="Google" id="ProtNLM"/>
    </source>
</evidence>
<dbReference type="RefSeq" id="WP_185958348.1">
    <property type="nucleotide sequence ID" value="NZ_FXTH01000008.1"/>
</dbReference>
<evidence type="ECO:0000313" key="2">
    <source>
        <dbReference type="Proteomes" id="UP000317593"/>
    </source>
</evidence>
<keyword evidence="2" id="KW-1185">Reference proteome</keyword>
<dbReference type="InterPro" id="IPR021272">
    <property type="entry name" value="DUF2851"/>
</dbReference>
<name>A0A521D458_9BACT</name>
<sequence length="395" mass="44962">MSRPQASYHERLLHWIWETGHFDTQGLATIDGREVTIHEPGRHNKTDGPDFKGAEITIGNLRWYGDIEIHWKLADWRSHAHGTDPRYNKVILHIVLEKTSDEIQRQDQTSIPTLWLGQYLADPLGSFLTEYLRHPQLPCSRHLSFISEAVFLKQLEKAHREYFEQKVEDLLPFYDASLPPSRAWRRLVSIAFFDGLGIAHNRAPMRRLCSQLYDQIDACSSADALRKRALSVSGAGAPSRSGTGYQWNHKGCRPANHPAQRVQQAALGLWHIHHLPFGQWLTEHPYDLWDGILSAISLSPSIGKERSSILFGIVLLPALYILGNLFHSEALKTNSWNIWKHHQAQLPKSLISLFEGTGLSPSSYNKKLGTIHQLRNYCKAGQCQECFVFKNAISS</sequence>
<dbReference type="Proteomes" id="UP000317593">
    <property type="component" value="Unassembled WGS sequence"/>
</dbReference>
<dbReference type="AlphaFoldDB" id="A0A521D458"/>
<evidence type="ECO:0000313" key="1">
    <source>
        <dbReference type="EMBL" id="SMO66447.1"/>
    </source>
</evidence>
<organism evidence="1 2">
    <name type="scientific">Fodinibius sediminis</name>
    <dbReference type="NCBI Taxonomy" id="1214077"/>
    <lineage>
        <taxon>Bacteria</taxon>
        <taxon>Pseudomonadati</taxon>
        <taxon>Balneolota</taxon>
        <taxon>Balneolia</taxon>
        <taxon>Balneolales</taxon>
        <taxon>Balneolaceae</taxon>
        <taxon>Fodinibius</taxon>
    </lineage>
</organism>